<feature type="transmembrane region" description="Helical" evidence="7">
    <location>
        <begin position="27"/>
        <end position="45"/>
    </location>
</feature>
<feature type="domain" description="Peptidase M48" evidence="8">
    <location>
        <begin position="90"/>
        <end position="316"/>
    </location>
</feature>
<dbReference type="InterPro" id="IPR001915">
    <property type="entry name" value="Peptidase_M48"/>
</dbReference>
<sequence length="331" mass="37136">MLLQASQQQVTFLAAAAFHIKTKAKELAVDWSLLLLPLPWVGLHLTGLADDDFHLTLILWLCYVASFLLAVTCITTLFCRHEPLLLGGLHFKIVALAHGAHFPLHKLCILEEDFASSHKAWVSGLLGRETIFISPTLLNGDAGFTDDEVLAIVAHELAHWKLGHGTRKFVGVQGMGELCYSVCTIPVIVTAQHYALFQLNLLLMLAMFSWLFHEPALCGAFGFVGEQPFIIWLVIFQMYIFSTYSTVFRSVWMTLSQSKELQADLLSATLVEPQHLASALVKLSLRDLSFLPFDWSLSSCHLSHPTLLVRLQALDDYQRSHDYQHSHDISQ</sequence>
<evidence type="ECO:0000313" key="10">
    <source>
        <dbReference type="Proteomes" id="UP001159363"/>
    </source>
</evidence>
<comment type="caution">
    <text evidence="9">The sequence shown here is derived from an EMBL/GenBank/DDBJ whole genome shotgun (WGS) entry which is preliminary data.</text>
</comment>
<evidence type="ECO:0000256" key="6">
    <source>
        <dbReference type="RuleBase" id="RU003983"/>
    </source>
</evidence>
<dbReference type="Gene3D" id="3.30.2010.10">
    <property type="entry name" value="Metalloproteases ('zincins'), catalytic domain"/>
    <property type="match status" value="1"/>
</dbReference>
<name>A0ABQ9I2R1_9NEOP</name>
<feature type="transmembrane region" description="Helical" evidence="7">
    <location>
        <begin position="201"/>
        <end position="223"/>
    </location>
</feature>
<evidence type="ECO:0000256" key="4">
    <source>
        <dbReference type="ARBA" id="ARBA00022833"/>
    </source>
</evidence>
<accession>A0ABQ9I2R1</accession>
<evidence type="ECO:0000256" key="7">
    <source>
        <dbReference type="SAM" id="Phobius"/>
    </source>
</evidence>
<dbReference type="PANTHER" id="PTHR10120">
    <property type="entry name" value="CAAX PRENYL PROTEASE 1"/>
    <property type="match status" value="1"/>
</dbReference>
<reference evidence="9 10" key="1">
    <citation type="submission" date="2023-02" db="EMBL/GenBank/DDBJ databases">
        <title>LHISI_Scaffold_Assembly.</title>
        <authorList>
            <person name="Stuart O.P."/>
            <person name="Cleave R."/>
            <person name="Magrath M.J.L."/>
            <person name="Mikheyev A.S."/>
        </authorList>
    </citation>
    <scope>NUCLEOTIDE SEQUENCE [LARGE SCALE GENOMIC DNA]</scope>
    <source>
        <strain evidence="9">Daus_M_001</strain>
        <tissue evidence="9">Leg muscle</tissue>
    </source>
</reference>
<keyword evidence="3 6" id="KW-0378">Hydrolase</keyword>
<keyword evidence="5 6" id="KW-0482">Metalloprotease</keyword>
<keyword evidence="4 6" id="KW-0862">Zinc</keyword>
<comment type="cofactor">
    <cofactor evidence="6">
        <name>Zn(2+)</name>
        <dbReference type="ChEBI" id="CHEBI:29105"/>
    </cofactor>
    <text evidence="6">Binds 1 zinc ion per subunit.</text>
</comment>
<gene>
    <name evidence="9" type="ORF">PR048_010464</name>
</gene>
<organism evidence="9 10">
    <name type="scientific">Dryococelus australis</name>
    <dbReference type="NCBI Taxonomy" id="614101"/>
    <lineage>
        <taxon>Eukaryota</taxon>
        <taxon>Metazoa</taxon>
        <taxon>Ecdysozoa</taxon>
        <taxon>Arthropoda</taxon>
        <taxon>Hexapoda</taxon>
        <taxon>Insecta</taxon>
        <taxon>Pterygota</taxon>
        <taxon>Neoptera</taxon>
        <taxon>Polyneoptera</taxon>
        <taxon>Phasmatodea</taxon>
        <taxon>Verophasmatodea</taxon>
        <taxon>Anareolatae</taxon>
        <taxon>Phasmatidae</taxon>
        <taxon>Eurycanthinae</taxon>
        <taxon>Dryococelus</taxon>
    </lineage>
</organism>
<comment type="similarity">
    <text evidence="6">Belongs to the peptidase M48 family.</text>
</comment>
<keyword evidence="2" id="KW-0479">Metal-binding</keyword>
<feature type="transmembrane region" description="Helical" evidence="7">
    <location>
        <begin position="229"/>
        <end position="252"/>
    </location>
</feature>
<evidence type="ECO:0000256" key="1">
    <source>
        <dbReference type="ARBA" id="ARBA00022670"/>
    </source>
</evidence>
<protein>
    <recommendedName>
        <fullName evidence="8">Peptidase M48 domain-containing protein</fullName>
    </recommendedName>
</protein>
<evidence type="ECO:0000313" key="9">
    <source>
        <dbReference type="EMBL" id="KAJ8890955.1"/>
    </source>
</evidence>
<evidence type="ECO:0000256" key="3">
    <source>
        <dbReference type="ARBA" id="ARBA00022801"/>
    </source>
</evidence>
<dbReference type="Proteomes" id="UP001159363">
    <property type="component" value="Chromosome 3"/>
</dbReference>
<evidence type="ECO:0000259" key="8">
    <source>
        <dbReference type="Pfam" id="PF01435"/>
    </source>
</evidence>
<keyword evidence="7" id="KW-1133">Transmembrane helix</keyword>
<dbReference type="EMBL" id="JARBHB010000003">
    <property type="protein sequence ID" value="KAJ8890955.1"/>
    <property type="molecule type" value="Genomic_DNA"/>
</dbReference>
<proteinExistence type="inferred from homology"/>
<keyword evidence="1 6" id="KW-0645">Protease</keyword>
<evidence type="ECO:0000256" key="5">
    <source>
        <dbReference type="ARBA" id="ARBA00023049"/>
    </source>
</evidence>
<evidence type="ECO:0000256" key="2">
    <source>
        <dbReference type="ARBA" id="ARBA00022723"/>
    </source>
</evidence>
<feature type="transmembrane region" description="Helical" evidence="7">
    <location>
        <begin position="57"/>
        <end position="79"/>
    </location>
</feature>
<dbReference type="Pfam" id="PF01435">
    <property type="entry name" value="Peptidase_M48"/>
    <property type="match status" value="1"/>
</dbReference>
<keyword evidence="7" id="KW-0472">Membrane</keyword>
<keyword evidence="7" id="KW-0812">Transmembrane</keyword>
<keyword evidence="10" id="KW-1185">Reference proteome</keyword>